<protein>
    <recommendedName>
        <fullName evidence="2">TFIIS-type domain-containing protein</fullName>
    </recommendedName>
</protein>
<evidence type="ECO:0008006" key="2">
    <source>
        <dbReference type="Google" id="ProtNLM"/>
    </source>
</evidence>
<dbReference type="AlphaFoldDB" id="A0A6C0HEC5"/>
<sequence length="137" mass="15717">MSSVKSPKNLLNHMCPKCDYYMPLGESAVQEGESIRPDLIRYCRNCGFSKDEEKGLVMETIIHEKSSDAYRVYLNEFTKEDPRLPHIKTLKCPNAECPSRTGSAEADVIYIKYDTANMKYLYICNVTGCNSQWRSRS</sequence>
<dbReference type="EMBL" id="MN739942">
    <property type="protein sequence ID" value="QHT78948.1"/>
    <property type="molecule type" value="Genomic_DNA"/>
</dbReference>
<evidence type="ECO:0000313" key="1">
    <source>
        <dbReference type="EMBL" id="QHT78948.1"/>
    </source>
</evidence>
<organism evidence="1">
    <name type="scientific">viral metagenome</name>
    <dbReference type="NCBI Taxonomy" id="1070528"/>
    <lineage>
        <taxon>unclassified sequences</taxon>
        <taxon>metagenomes</taxon>
        <taxon>organismal metagenomes</taxon>
    </lineage>
</organism>
<proteinExistence type="predicted"/>
<name>A0A6C0HEC5_9ZZZZ</name>
<reference evidence="1" key="1">
    <citation type="journal article" date="2020" name="Nature">
        <title>Giant virus diversity and host interactions through global metagenomics.</title>
        <authorList>
            <person name="Schulz F."/>
            <person name="Roux S."/>
            <person name="Paez-Espino D."/>
            <person name="Jungbluth S."/>
            <person name="Walsh D.A."/>
            <person name="Denef V.J."/>
            <person name="McMahon K.D."/>
            <person name="Konstantinidis K.T."/>
            <person name="Eloe-Fadrosh E.A."/>
            <person name="Kyrpides N.C."/>
            <person name="Woyke T."/>
        </authorList>
    </citation>
    <scope>NUCLEOTIDE SEQUENCE</scope>
    <source>
        <strain evidence="1">GVMAG-M-3300023179-97</strain>
    </source>
</reference>
<accession>A0A6C0HEC5</accession>